<sequence length="124" mass="14283">MLLCLFQISLHIFITLTISFINCGGKKKEEQHPGELRGQIVLARAEEVNDQDTLNRTMVNEITRLKEELKSYKDVNKNNINDNVGCTPFPTPVTTPFPEELKAIDREKTMINMVQEEHPQVFRV</sequence>
<keyword evidence="3" id="KW-1185">Reference proteome</keyword>
<dbReference type="AlphaFoldDB" id="A0A0K0DU37"/>
<organism evidence="4">
    <name type="scientific">Strongyloides stercoralis</name>
    <name type="common">Threadworm</name>
    <dbReference type="NCBI Taxonomy" id="6248"/>
    <lineage>
        <taxon>Eukaryota</taxon>
        <taxon>Metazoa</taxon>
        <taxon>Ecdysozoa</taxon>
        <taxon>Nematoda</taxon>
        <taxon>Chromadorea</taxon>
        <taxon>Rhabditida</taxon>
        <taxon>Tylenchina</taxon>
        <taxon>Panagrolaimomorpha</taxon>
        <taxon>Strongyloidoidea</taxon>
        <taxon>Strongyloididae</taxon>
        <taxon>Strongyloides</taxon>
    </lineage>
</organism>
<dbReference type="WBParaSite" id="TCONS_00008393.p1">
    <property type="protein sequence ID" value="TCONS_00008393.p1"/>
    <property type="gene ID" value="XLOC_006346"/>
</dbReference>
<feature type="chain" id="PRO_5005327059" evidence="2">
    <location>
        <begin position="20"/>
        <end position="124"/>
    </location>
</feature>
<keyword evidence="1" id="KW-0175">Coiled coil</keyword>
<feature type="coiled-coil region" evidence="1">
    <location>
        <begin position="55"/>
        <end position="82"/>
    </location>
</feature>
<proteinExistence type="predicted"/>
<evidence type="ECO:0000313" key="5">
    <source>
        <dbReference type="WBParaSite" id="TCONS_00008393.p1"/>
    </source>
</evidence>
<dbReference type="WBParaSite" id="SSTP_0000075000.1">
    <property type="protein sequence ID" value="SSTP_0000075000.1"/>
    <property type="gene ID" value="SSTP_0000075000"/>
</dbReference>
<evidence type="ECO:0000313" key="3">
    <source>
        <dbReference type="Proteomes" id="UP000035681"/>
    </source>
</evidence>
<feature type="signal peptide" evidence="2">
    <location>
        <begin position="1"/>
        <end position="19"/>
    </location>
</feature>
<protein>
    <submittedName>
        <fullName evidence="4 5">Uncharacterized protein</fullName>
    </submittedName>
</protein>
<reference evidence="4" key="1">
    <citation type="submission" date="2015-08" db="UniProtKB">
        <authorList>
            <consortium name="WormBaseParasite"/>
        </authorList>
    </citation>
    <scope>IDENTIFICATION</scope>
</reference>
<evidence type="ECO:0000256" key="1">
    <source>
        <dbReference type="SAM" id="Coils"/>
    </source>
</evidence>
<evidence type="ECO:0000313" key="4">
    <source>
        <dbReference type="WBParaSite" id="SSTP_0000075000.1"/>
    </source>
</evidence>
<name>A0A0K0DU37_STRER</name>
<dbReference type="Proteomes" id="UP000035681">
    <property type="component" value="Unplaced"/>
</dbReference>
<accession>A0A0K0DU37</accession>
<keyword evidence="2" id="KW-0732">Signal</keyword>
<evidence type="ECO:0000256" key="2">
    <source>
        <dbReference type="SAM" id="SignalP"/>
    </source>
</evidence>